<organism evidence="2 3">
    <name type="scientific">Candidatus Blackburnbacteria bacterium RIFCSPHIGHO2_01_FULL_43_15b</name>
    <dbReference type="NCBI Taxonomy" id="1797513"/>
    <lineage>
        <taxon>Bacteria</taxon>
        <taxon>Candidatus Blackburniibacteriota</taxon>
    </lineage>
</organism>
<evidence type="ECO:0000313" key="2">
    <source>
        <dbReference type="EMBL" id="OGY10016.1"/>
    </source>
</evidence>
<keyword evidence="1" id="KW-0255">Endonuclease</keyword>
<dbReference type="GO" id="GO:0016075">
    <property type="term" value="P:rRNA catabolic process"/>
    <property type="evidence" value="ECO:0007669"/>
    <property type="project" value="TreeGrafter"/>
</dbReference>
<dbReference type="EMBL" id="MHBW01000002">
    <property type="protein sequence ID" value="OGY10016.1"/>
    <property type="molecule type" value="Genomic_DNA"/>
</dbReference>
<dbReference type="Gene3D" id="2.30.30.110">
    <property type="match status" value="1"/>
</dbReference>
<dbReference type="Proteomes" id="UP000177967">
    <property type="component" value="Unassembled WGS sequence"/>
</dbReference>
<dbReference type="AlphaFoldDB" id="A0A1G1V3S5"/>
<evidence type="ECO:0000256" key="1">
    <source>
        <dbReference type="PIRNR" id="PIRNR033490"/>
    </source>
</evidence>
<dbReference type="PANTHER" id="PTHR33988">
    <property type="entry name" value="ENDORIBONUCLEASE MAZF-RELATED"/>
    <property type="match status" value="1"/>
</dbReference>
<accession>A0A1G1V3S5</accession>
<evidence type="ECO:0000313" key="3">
    <source>
        <dbReference type="Proteomes" id="UP000177967"/>
    </source>
</evidence>
<protein>
    <recommendedName>
        <fullName evidence="1">mRNA interferase</fullName>
        <ecNumber evidence="1">3.1.-.-</ecNumber>
    </recommendedName>
</protein>
<dbReference type="GO" id="GO:0004521">
    <property type="term" value="F:RNA endonuclease activity"/>
    <property type="evidence" value="ECO:0007669"/>
    <property type="project" value="TreeGrafter"/>
</dbReference>
<keyword evidence="1" id="KW-0540">Nuclease</keyword>
<comment type="function">
    <text evidence="1">Toxic component of a type II toxin-antitoxin (TA) system.</text>
</comment>
<dbReference type="GO" id="GO:0006402">
    <property type="term" value="P:mRNA catabolic process"/>
    <property type="evidence" value="ECO:0007669"/>
    <property type="project" value="TreeGrafter"/>
</dbReference>
<dbReference type="EC" id="3.1.-.-" evidence="1"/>
<dbReference type="PIRSF" id="PIRSF033490">
    <property type="entry name" value="MazF"/>
    <property type="match status" value="1"/>
</dbReference>
<gene>
    <name evidence="2" type="ORF">A2782_00610</name>
</gene>
<reference evidence="2 3" key="1">
    <citation type="journal article" date="2016" name="Nat. Commun.">
        <title>Thousands of microbial genomes shed light on interconnected biogeochemical processes in an aquifer system.</title>
        <authorList>
            <person name="Anantharaman K."/>
            <person name="Brown C.T."/>
            <person name="Hug L.A."/>
            <person name="Sharon I."/>
            <person name="Castelle C.J."/>
            <person name="Probst A.J."/>
            <person name="Thomas B.C."/>
            <person name="Singh A."/>
            <person name="Wilkins M.J."/>
            <person name="Karaoz U."/>
            <person name="Brodie E.L."/>
            <person name="Williams K.H."/>
            <person name="Hubbard S.S."/>
            <person name="Banfield J.F."/>
        </authorList>
    </citation>
    <scope>NUCLEOTIDE SEQUENCE [LARGE SCALE GENOMIC DNA]</scope>
</reference>
<proteinExistence type="inferred from homology"/>
<comment type="similarity">
    <text evidence="1">Belongs to the PemK/MazF family.</text>
</comment>
<comment type="caution">
    <text evidence="2">The sequence shown here is derived from an EMBL/GenBank/DDBJ whole genome shotgun (WGS) entry which is preliminary data.</text>
</comment>
<sequence>MARIKRGQVWVANLDPGFESEIRKKRPVLIISNDTINAYWPKVIAVPITTKVFYPGVEKVSIGKEAGVKVDSELLATEIRSIDKKRLVKKAGKITKEKLFEVEAALRAVLGIEEIN</sequence>
<dbReference type="GO" id="GO:0003677">
    <property type="term" value="F:DNA binding"/>
    <property type="evidence" value="ECO:0007669"/>
    <property type="project" value="InterPro"/>
</dbReference>
<dbReference type="STRING" id="1797513.A2782_00610"/>
<name>A0A1G1V3S5_9BACT</name>
<dbReference type="PANTHER" id="PTHR33988:SF2">
    <property type="entry name" value="ENDORIBONUCLEASE MAZF"/>
    <property type="match status" value="1"/>
</dbReference>
<keyword evidence="1" id="KW-0378">Hydrolase</keyword>
<dbReference type="InterPro" id="IPR011067">
    <property type="entry name" value="Plasmid_toxin/cell-grow_inhib"/>
</dbReference>
<dbReference type="GO" id="GO:0016787">
    <property type="term" value="F:hydrolase activity"/>
    <property type="evidence" value="ECO:0007669"/>
    <property type="project" value="UniProtKB-KW"/>
</dbReference>
<dbReference type="SUPFAM" id="SSF50118">
    <property type="entry name" value="Cell growth inhibitor/plasmid maintenance toxic component"/>
    <property type="match status" value="1"/>
</dbReference>
<dbReference type="InterPro" id="IPR003477">
    <property type="entry name" value="PemK-like"/>
</dbReference>
<dbReference type="Pfam" id="PF02452">
    <property type="entry name" value="PemK_toxin"/>
    <property type="match status" value="1"/>
</dbReference>